<accession>A0A6G0TIT6</accession>
<dbReference type="AlphaFoldDB" id="A0A6G0TIT6"/>
<protein>
    <submittedName>
        <fullName evidence="1">Uncharacterized protein</fullName>
    </submittedName>
</protein>
<comment type="caution">
    <text evidence="1">The sequence shown here is derived from an EMBL/GenBank/DDBJ whole genome shotgun (WGS) entry which is preliminary data.</text>
</comment>
<gene>
    <name evidence="1" type="ORF">AGLY_009033</name>
</gene>
<name>A0A6G0TIT6_APHGL</name>
<dbReference type="EMBL" id="VYZN01000032">
    <property type="protein sequence ID" value="KAE9533684.1"/>
    <property type="molecule type" value="Genomic_DNA"/>
</dbReference>
<sequence>MHQGYSLFHRKSPPKFEIEALFQLVMLYTDQKTKKKNKKTYINEKKIDQSYSHIFIVPNRIRIFKIKPTFIFVPERYIKIKMNIKCICQLNIKIEGMNLSSTTVPSTLALVKAKRAYLDNNEYDSQYFYRIKIPEFTFSQMVENFCYNDENYYSVHKTCLKNLIGLKNKK</sequence>
<evidence type="ECO:0000313" key="1">
    <source>
        <dbReference type="EMBL" id="KAE9533684.1"/>
    </source>
</evidence>
<keyword evidence="2" id="KW-1185">Reference proteome</keyword>
<evidence type="ECO:0000313" key="2">
    <source>
        <dbReference type="Proteomes" id="UP000475862"/>
    </source>
</evidence>
<dbReference type="Proteomes" id="UP000475862">
    <property type="component" value="Unassembled WGS sequence"/>
</dbReference>
<proteinExistence type="predicted"/>
<reference evidence="1 2" key="1">
    <citation type="submission" date="2019-08" db="EMBL/GenBank/DDBJ databases">
        <title>The genome of the soybean aphid Biotype 1, its phylome, world population structure and adaptation to the North American continent.</title>
        <authorList>
            <person name="Giordano R."/>
            <person name="Donthu R.K."/>
            <person name="Hernandez A.G."/>
            <person name="Wright C.L."/>
            <person name="Zimin A.V."/>
        </authorList>
    </citation>
    <scope>NUCLEOTIDE SEQUENCE [LARGE SCALE GENOMIC DNA]</scope>
    <source>
        <tissue evidence="1">Whole aphids</tissue>
    </source>
</reference>
<organism evidence="1 2">
    <name type="scientific">Aphis glycines</name>
    <name type="common">Soybean aphid</name>
    <dbReference type="NCBI Taxonomy" id="307491"/>
    <lineage>
        <taxon>Eukaryota</taxon>
        <taxon>Metazoa</taxon>
        <taxon>Ecdysozoa</taxon>
        <taxon>Arthropoda</taxon>
        <taxon>Hexapoda</taxon>
        <taxon>Insecta</taxon>
        <taxon>Pterygota</taxon>
        <taxon>Neoptera</taxon>
        <taxon>Paraneoptera</taxon>
        <taxon>Hemiptera</taxon>
        <taxon>Sternorrhyncha</taxon>
        <taxon>Aphidomorpha</taxon>
        <taxon>Aphidoidea</taxon>
        <taxon>Aphididae</taxon>
        <taxon>Aphidini</taxon>
        <taxon>Aphis</taxon>
        <taxon>Aphis</taxon>
    </lineage>
</organism>